<name>A0A4Y2IDT1_ARAVE</name>
<feature type="region of interest" description="Disordered" evidence="1">
    <location>
        <begin position="93"/>
        <end position="121"/>
    </location>
</feature>
<evidence type="ECO:0000313" key="3">
    <source>
        <dbReference type="Proteomes" id="UP000499080"/>
    </source>
</evidence>
<accession>A0A4Y2IDT1</accession>
<proteinExistence type="predicted"/>
<dbReference type="Proteomes" id="UP000499080">
    <property type="component" value="Unassembled WGS sequence"/>
</dbReference>
<feature type="compositionally biased region" description="Basic and acidic residues" evidence="1">
    <location>
        <begin position="103"/>
        <end position="115"/>
    </location>
</feature>
<dbReference type="AlphaFoldDB" id="A0A4Y2IDT1"/>
<comment type="caution">
    <text evidence="2">The sequence shown here is derived from an EMBL/GenBank/DDBJ whole genome shotgun (WGS) entry which is preliminary data.</text>
</comment>
<organism evidence="2 3">
    <name type="scientific">Araneus ventricosus</name>
    <name type="common">Orbweaver spider</name>
    <name type="synonym">Epeira ventricosa</name>
    <dbReference type="NCBI Taxonomy" id="182803"/>
    <lineage>
        <taxon>Eukaryota</taxon>
        <taxon>Metazoa</taxon>
        <taxon>Ecdysozoa</taxon>
        <taxon>Arthropoda</taxon>
        <taxon>Chelicerata</taxon>
        <taxon>Arachnida</taxon>
        <taxon>Araneae</taxon>
        <taxon>Araneomorphae</taxon>
        <taxon>Entelegynae</taxon>
        <taxon>Araneoidea</taxon>
        <taxon>Araneidae</taxon>
        <taxon>Araneus</taxon>
    </lineage>
</organism>
<dbReference type="OrthoDB" id="8193306at2759"/>
<protein>
    <submittedName>
        <fullName evidence="2">Uncharacterized protein</fullName>
    </submittedName>
</protein>
<evidence type="ECO:0000256" key="1">
    <source>
        <dbReference type="SAM" id="MobiDB-lite"/>
    </source>
</evidence>
<keyword evidence="3" id="KW-1185">Reference proteome</keyword>
<gene>
    <name evidence="2" type="ORF">AVEN_164233_1</name>
</gene>
<sequence length="364" mass="42582">MDNDDAGSSGVKVMIRRELFNIMQQQNLPNIHDKLNYLENYLLHSDTFDDDEIKKIKHNFSHFKSQLKIRWVAAHNILDIFLKKNKDWLEGTVEFPNKRNRPGRPDKAFTESSDRSKRRKTETLRTLTNLELLAHAAQLKLETSGKRDAAHVLKELTYSPKRATKYKRTYLRTQRMEKKTQMSPLQALSLFVEANFSRNQCEIIRRNQKNVYPCYGLLQLAKRDCYPDKECYKISETCAEINSQDLLLTVARLLMYLDEGMEKISEEERCDLILICKWGCDGSQQAQYKQKFENDSSSDAHVFQSSFVPIQLICGVNQKIIWQNPLPSSPRYCRPMRIRFVKESTEIINDEINYIKNALKSVNP</sequence>
<reference evidence="2 3" key="1">
    <citation type="journal article" date="2019" name="Sci. Rep.">
        <title>Orb-weaving spider Araneus ventricosus genome elucidates the spidroin gene catalogue.</title>
        <authorList>
            <person name="Kono N."/>
            <person name="Nakamura H."/>
            <person name="Ohtoshi R."/>
            <person name="Moran D.A.P."/>
            <person name="Shinohara A."/>
            <person name="Yoshida Y."/>
            <person name="Fujiwara M."/>
            <person name="Mori M."/>
            <person name="Tomita M."/>
            <person name="Arakawa K."/>
        </authorList>
    </citation>
    <scope>NUCLEOTIDE SEQUENCE [LARGE SCALE GENOMIC DNA]</scope>
</reference>
<evidence type="ECO:0000313" key="2">
    <source>
        <dbReference type="EMBL" id="GBM75893.1"/>
    </source>
</evidence>
<dbReference type="EMBL" id="BGPR01002585">
    <property type="protein sequence ID" value="GBM75893.1"/>
    <property type="molecule type" value="Genomic_DNA"/>
</dbReference>